<dbReference type="Pfam" id="PF13279">
    <property type="entry name" value="4HBT_2"/>
    <property type="match status" value="1"/>
</dbReference>
<dbReference type="AlphaFoldDB" id="A0A972NRU5"/>
<dbReference type="Gene3D" id="3.10.129.10">
    <property type="entry name" value="Hotdog Thioesterase"/>
    <property type="match status" value="1"/>
</dbReference>
<proteinExistence type="predicted"/>
<dbReference type="RefSeq" id="WP_172170979.1">
    <property type="nucleotide sequence ID" value="NZ_WOEZ01000172.1"/>
</dbReference>
<reference evidence="1 2" key="1">
    <citation type="submission" date="2019-11" db="EMBL/GenBank/DDBJ databases">
        <title>Metabolism of dissolved organic matter in forest soils.</title>
        <authorList>
            <person name="Cyle K.T."/>
            <person name="Wilhelm R.C."/>
            <person name="Martinez C.E."/>
        </authorList>
    </citation>
    <scope>NUCLEOTIDE SEQUENCE [LARGE SCALE GENOMIC DNA]</scope>
    <source>
        <strain evidence="1 2">5N</strain>
    </source>
</reference>
<evidence type="ECO:0000313" key="2">
    <source>
        <dbReference type="Proteomes" id="UP000655523"/>
    </source>
</evidence>
<sequence length="153" mass="17146">MTASYEFVLSEWSFTVRRTVSWADCDPAGVVYTGRFSEYLLGAVMHFLKHVGLAPGSDIHKVSGTVLPCKHMSFTFHVALWPDDVVDLRVGVGEIREHTFEIFVNGLLSDGRLAFQGIFVPIFIQSNARVRRPMPDAARGALTPHLINKDERE</sequence>
<dbReference type="SUPFAM" id="SSF54637">
    <property type="entry name" value="Thioesterase/thiol ester dehydrase-isomerase"/>
    <property type="match status" value="1"/>
</dbReference>
<keyword evidence="2" id="KW-1185">Reference proteome</keyword>
<dbReference type="CDD" id="cd00586">
    <property type="entry name" value="4HBT"/>
    <property type="match status" value="1"/>
</dbReference>
<accession>A0A972NRU5</accession>
<comment type="caution">
    <text evidence="1">The sequence shown here is derived from an EMBL/GenBank/DDBJ whole genome shotgun (WGS) entry which is preliminary data.</text>
</comment>
<gene>
    <name evidence="1" type="ORF">GNZ13_28975</name>
</gene>
<dbReference type="Proteomes" id="UP000655523">
    <property type="component" value="Unassembled WGS sequence"/>
</dbReference>
<dbReference type="InterPro" id="IPR029069">
    <property type="entry name" value="HotDog_dom_sf"/>
</dbReference>
<dbReference type="EMBL" id="WOEZ01000172">
    <property type="protein sequence ID" value="NPT58476.1"/>
    <property type="molecule type" value="Genomic_DNA"/>
</dbReference>
<name>A0A972NRU5_9BURK</name>
<evidence type="ECO:0000313" key="1">
    <source>
        <dbReference type="EMBL" id="NPT58476.1"/>
    </source>
</evidence>
<organism evidence="1 2">
    <name type="scientific">Paraburkholderia elongata</name>
    <dbReference type="NCBI Taxonomy" id="2675747"/>
    <lineage>
        <taxon>Bacteria</taxon>
        <taxon>Pseudomonadati</taxon>
        <taxon>Pseudomonadota</taxon>
        <taxon>Betaproteobacteria</taxon>
        <taxon>Burkholderiales</taxon>
        <taxon>Burkholderiaceae</taxon>
        <taxon>Paraburkholderia</taxon>
    </lineage>
</organism>
<protein>
    <submittedName>
        <fullName evidence="1">Thioesterase</fullName>
    </submittedName>
</protein>